<dbReference type="Pfam" id="PF00015">
    <property type="entry name" value="MCPsignal"/>
    <property type="match status" value="1"/>
</dbReference>
<dbReference type="PROSITE" id="PS50111">
    <property type="entry name" value="CHEMOTAXIS_TRANSDUC_2"/>
    <property type="match status" value="1"/>
</dbReference>
<comment type="similarity">
    <text evidence="2">Belongs to the methyl-accepting chemotaxis (MCP) protein family.</text>
</comment>
<name>A0ABS6XIF6_9SPHN</name>
<keyword evidence="5" id="KW-0812">Transmembrane</keyword>
<sequence>MIGVALSTILTIVIATLGVVSLQSTTAATQQLAERDTQAVGLAGEIRTDQQRIEQLWLFTVIENDRGDFEAMLTEISDIRSKVDQRLSKLRTLVPDQQAGQFDKLNAAIAEYRQQTAKIPALWRQGRKGDAEDVLQHDAKAPFAQVDTTASEISAEIRGRAAADAKRLDEKAASTIRSMIVMSVIGLIAIVALVLALVRYQVTGPIAEVTDRMRRLADGDTDIEIRNDARRDEIGEMARAVIVFRDNARRQKADDAAKQKAEAQQREVVDALSHSLSGLSQGDLTVDIVPEFPPAYAEVRSNFNQAVASLRTLIGTVMQSTASIDTGAHEIAAASEDLARRTESNAASLEQTSAAVTQMNDRLRTTAAAAQRTVHRADGAIATVTNGRGVADGATRAMSRVSDSAKGIDDVIEGLDKIAFQTRVLAMNAAVEAGRAGEAGRGFAVVADLVSALAMRAEEEAGRAREQLTVTQEEIISAVDMVEKVDGALADILKDVNEVHSLVGDIAGDNQAQSNAITEISAAIGTMDHATQQNAAMVEQTSAAARNLTGEVSNLARQAGQFHTGEAQMRSTSGQGDTGRQKPAPRPSPPAQKIKAKTPVNGSNGYKSPVKALPGAVPADAGDDWASF</sequence>
<feature type="domain" description="Methyl-accepting transducer" evidence="6">
    <location>
        <begin position="320"/>
        <end position="549"/>
    </location>
</feature>
<evidence type="ECO:0000256" key="2">
    <source>
        <dbReference type="ARBA" id="ARBA00029447"/>
    </source>
</evidence>
<dbReference type="Proteomes" id="UP001197214">
    <property type="component" value="Unassembled WGS sequence"/>
</dbReference>
<evidence type="ECO:0000256" key="4">
    <source>
        <dbReference type="SAM" id="MobiDB-lite"/>
    </source>
</evidence>
<keyword evidence="3" id="KW-0807">Transducer</keyword>
<reference evidence="8 9" key="1">
    <citation type="submission" date="2021-07" db="EMBL/GenBank/DDBJ databases">
        <title>Stakelama flava sp. nov., a novel endophytic bacterium isolated from branch of Kandelia candel.</title>
        <authorList>
            <person name="Tuo L."/>
        </authorList>
    </citation>
    <scope>NUCLEOTIDE SEQUENCE [LARGE SCALE GENOMIC DNA]</scope>
    <source>
        <strain evidence="8 9">CBK3Z-3</strain>
    </source>
</reference>
<comment type="caution">
    <text evidence="8">The sequence shown here is derived from an EMBL/GenBank/DDBJ whole genome shotgun (WGS) entry which is preliminary data.</text>
</comment>
<feature type="region of interest" description="Disordered" evidence="4">
    <location>
        <begin position="560"/>
        <end position="628"/>
    </location>
</feature>
<accession>A0ABS6XIF6</accession>
<dbReference type="CDD" id="cd06225">
    <property type="entry name" value="HAMP"/>
    <property type="match status" value="1"/>
</dbReference>
<dbReference type="SMART" id="SM00283">
    <property type="entry name" value="MA"/>
    <property type="match status" value="1"/>
</dbReference>
<dbReference type="EMBL" id="JAHWZX010000002">
    <property type="protein sequence ID" value="MBW4329972.1"/>
    <property type="molecule type" value="Genomic_DNA"/>
</dbReference>
<dbReference type="InterPro" id="IPR003660">
    <property type="entry name" value="HAMP_dom"/>
</dbReference>
<feature type="domain" description="HAMP" evidence="7">
    <location>
        <begin position="263"/>
        <end position="315"/>
    </location>
</feature>
<feature type="domain" description="HAMP" evidence="7">
    <location>
        <begin position="200"/>
        <end position="253"/>
    </location>
</feature>
<dbReference type="InterPro" id="IPR051310">
    <property type="entry name" value="MCP_chemotaxis"/>
</dbReference>
<dbReference type="Pfam" id="PF00672">
    <property type="entry name" value="HAMP"/>
    <property type="match status" value="1"/>
</dbReference>
<evidence type="ECO:0000256" key="3">
    <source>
        <dbReference type="PROSITE-ProRule" id="PRU00284"/>
    </source>
</evidence>
<dbReference type="InterPro" id="IPR024478">
    <property type="entry name" value="HlyB_4HB_MCP"/>
</dbReference>
<feature type="transmembrane region" description="Helical" evidence="5">
    <location>
        <begin position="179"/>
        <end position="198"/>
    </location>
</feature>
<keyword evidence="5" id="KW-0472">Membrane</keyword>
<dbReference type="Pfam" id="PF12729">
    <property type="entry name" value="4HB_MCP_1"/>
    <property type="match status" value="1"/>
</dbReference>
<evidence type="ECO:0000313" key="8">
    <source>
        <dbReference type="EMBL" id="MBW4329972.1"/>
    </source>
</evidence>
<dbReference type="PROSITE" id="PS50885">
    <property type="entry name" value="HAMP"/>
    <property type="match status" value="2"/>
</dbReference>
<protein>
    <submittedName>
        <fullName evidence="8">MCP four helix bundle domain-containing protein</fullName>
    </submittedName>
</protein>
<dbReference type="PANTHER" id="PTHR43531:SF11">
    <property type="entry name" value="METHYL-ACCEPTING CHEMOTAXIS PROTEIN 3"/>
    <property type="match status" value="1"/>
</dbReference>
<proteinExistence type="inferred from homology"/>
<evidence type="ECO:0000313" key="9">
    <source>
        <dbReference type="Proteomes" id="UP001197214"/>
    </source>
</evidence>
<dbReference type="InterPro" id="IPR004089">
    <property type="entry name" value="MCPsignal_dom"/>
</dbReference>
<dbReference type="PANTHER" id="PTHR43531">
    <property type="entry name" value="PROTEIN ICFG"/>
    <property type="match status" value="1"/>
</dbReference>
<organism evidence="8 9">
    <name type="scientific">Stakelama flava</name>
    <dbReference type="NCBI Taxonomy" id="2860338"/>
    <lineage>
        <taxon>Bacteria</taxon>
        <taxon>Pseudomonadati</taxon>
        <taxon>Pseudomonadota</taxon>
        <taxon>Alphaproteobacteria</taxon>
        <taxon>Sphingomonadales</taxon>
        <taxon>Sphingomonadaceae</taxon>
        <taxon>Stakelama</taxon>
    </lineage>
</organism>
<evidence type="ECO:0000259" key="6">
    <source>
        <dbReference type="PROSITE" id="PS50111"/>
    </source>
</evidence>
<evidence type="ECO:0000259" key="7">
    <source>
        <dbReference type="PROSITE" id="PS50885"/>
    </source>
</evidence>
<gene>
    <name evidence="8" type="ORF">KY084_03670</name>
</gene>
<evidence type="ECO:0000256" key="5">
    <source>
        <dbReference type="SAM" id="Phobius"/>
    </source>
</evidence>
<evidence type="ECO:0000256" key="1">
    <source>
        <dbReference type="ARBA" id="ARBA00022500"/>
    </source>
</evidence>
<keyword evidence="9" id="KW-1185">Reference proteome</keyword>
<keyword evidence="5" id="KW-1133">Transmembrane helix</keyword>
<keyword evidence="1" id="KW-0145">Chemotaxis</keyword>
<dbReference type="SMART" id="SM00304">
    <property type="entry name" value="HAMP"/>
    <property type="match status" value="2"/>
</dbReference>